<name>A0A0P7ZD92_9GAMM</name>
<dbReference type="OrthoDB" id="7068326at2"/>
<reference evidence="2 3" key="1">
    <citation type="submission" date="2015-09" db="EMBL/GenBank/DDBJ databases">
        <title>Identification and resolution of microdiversity through metagenomic sequencing of parallel consortia.</title>
        <authorList>
            <person name="Nelson W.C."/>
            <person name="Romine M.F."/>
            <person name="Lindemann S.R."/>
        </authorList>
    </citation>
    <scope>NUCLEOTIDE SEQUENCE [LARGE SCALE GENOMIC DNA]</scope>
    <source>
        <strain evidence="2">HL-55</strain>
    </source>
</reference>
<keyword evidence="1" id="KW-0812">Transmembrane</keyword>
<keyword evidence="1" id="KW-1133">Transmembrane helix</keyword>
<evidence type="ECO:0000256" key="1">
    <source>
        <dbReference type="SAM" id="Phobius"/>
    </source>
</evidence>
<evidence type="ECO:0000313" key="2">
    <source>
        <dbReference type="EMBL" id="KPQ27070.1"/>
    </source>
</evidence>
<comment type="caution">
    <text evidence="2">The sequence shown here is derived from an EMBL/GenBank/DDBJ whole genome shotgun (WGS) entry which is preliminary data.</text>
</comment>
<dbReference type="AlphaFoldDB" id="A0A0P7ZD92"/>
<feature type="transmembrane region" description="Helical" evidence="1">
    <location>
        <begin position="59"/>
        <end position="82"/>
    </location>
</feature>
<proteinExistence type="predicted"/>
<protein>
    <submittedName>
        <fullName evidence="2">Uncharacterized protein</fullName>
    </submittedName>
</protein>
<dbReference type="PATRIC" id="fig|1305731.5.peg.2276"/>
<dbReference type="Proteomes" id="UP000050416">
    <property type="component" value="Unassembled WGS sequence"/>
</dbReference>
<feature type="transmembrane region" description="Helical" evidence="1">
    <location>
        <begin position="113"/>
        <end position="130"/>
    </location>
</feature>
<feature type="transmembrane region" description="Helical" evidence="1">
    <location>
        <begin position="21"/>
        <end position="39"/>
    </location>
</feature>
<accession>A0A0P7ZD92</accession>
<evidence type="ECO:0000313" key="3">
    <source>
        <dbReference type="Proteomes" id="UP000050416"/>
    </source>
</evidence>
<keyword evidence="1" id="KW-0472">Membrane</keyword>
<dbReference type="EMBL" id="LJZQ01000037">
    <property type="protein sequence ID" value="KPQ27070.1"/>
    <property type="molecule type" value="Genomic_DNA"/>
</dbReference>
<gene>
    <name evidence="2" type="ORF">HLUCCX14_16555</name>
</gene>
<sequence length="131" mass="14442">MRDFGDEQVKGMDRFIPTRRSAMLLVALITAPPSLLAFLVQKHDFVLGDLTEASRLPTIAAVTLGLALVIAVTLCLELAVALNHSKHRKIKHVSNEHSQMSFKWLASNASTRHYLFIAAVFTLGAALGHYF</sequence>
<organism evidence="2 3">
    <name type="scientific">Marinobacter excellens HL-55</name>
    <dbReference type="NCBI Taxonomy" id="1305731"/>
    <lineage>
        <taxon>Bacteria</taxon>
        <taxon>Pseudomonadati</taxon>
        <taxon>Pseudomonadota</taxon>
        <taxon>Gammaproteobacteria</taxon>
        <taxon>Pseudomonadales</taxon>
        <taxon>Marinobacteraceae</taxon>
        <taxon>Marinobacter</taxon>
    </lineage>
</organism>